<accession>A0A3N4H9N8</accession>
<gene>
    <name evidence="1" type="ORF">BJ508DRAFT_367795</name>
</gene>
<name>A0A3N4H9N8_ASCIM</name>
<protein>
    <submittedName>
        <fullName evidence="1">Uncharacterized protein</fullName>
    </submittedName>
</protein>
<dbReference type="EMBL" id="ML119941">
    <property type="protein sequence ID" value="RPA71345.1"/>
    <property type="molecule type" value="Genomic_DNA"/>
</dbReference>
<dbReference type="AlphaFoldDB" id="A0A3N4H9N8"/>
<proteinExistence type="predicted"/>
<sequence>MDPSSWFDPDTILDGYLSDLEADPFASDIFGTKHDFKLGSTIQPLFQAVVPLVTAPANVTHFDKELEPVDFDNTPDLTDDSGPGSACTRRKEREVLAINPSCLAKAVTKSVCSESTASIPRKGNFTVDGQFEASQAPHSVETMRTCRKPSRKSTLTVQACHEKPLAPAEPTRVLSSCFTASREELDLQIAIAKHNGAKRKETRAVKTYTAKKKAALTKTFNRKKENFPSGSISFVTVKFEDCVSVINSNPEKGIRKKRKFGPEEKKRIAATRSEGACLRCRRKHKTCVKDMETGVCGACIITSKRNIGLATDMCMKVTMRFVREEEPTLDIIAGRPGMKVWLCKYLHKVYRQFSAPIPDQVLQRFRGSLYATPDSCKEKRATVILTGPPLSPPEIIGGLDWSLMLEPERVIEPTAIIHWKRLQIWRGETSMPQYLQDILCFGICLAGMLKSGSQFRFIEDALQFVTSAELRRQVTRRQTSPGKWHLNYLISEQLWSICQPNLNSSELYTLRQLREFVDTDSGAERSNYHRLLYHCSDQIPIFHLQV</sequence>
<evidence type="ECO:0000313" key="2">
    <source>
        <dbReference type="Proteomes" id="UP000275078"/>
    </source>
</evidence>
<keyword evidence="2" id="KW-1185">Reference proteome</keyword>
<organism evidence="1 2">
    <name type="scientific">Ascobolus immersus RN42</name>
    <dbReference type="NCBI Taxonomy" id="1160509"/>
    <lineage>
        <taxon>Eukaryota</taxon>
        <taxon>Fungi</taxon>
        <taxon>Dikarya</taxon>
        <taxon>Ascomycota</taxon>
        <taxon>Pezizomycotina</taxon>
        <taxon>Pezizomycetes</taxon>
        <taxon>Pezizales</taxon>
        <taxon>Ascobolaceae</taxon>
        <taxon>Ascobolus</taxon>
    </lineage>
</organism>
<dbReference type="Proteomes" id="UP000275078">
    <property type="component" value="Unassembled WGS sequence"/>
</dbReference>
<evidence type="ECO:0000313" key="1">
    <source>
        <dbReference type="EMBL" id="RPA71345.1"/>
    </source>
</evidence>
<reference evidence="1 2" key="1">
    <citation type="journal article" date="2018" name="Nat. Ecol. Evol.">
        <title>Pezizomycetes genomes reveal the molecular basis of ectomycorrhizal truffle lifestyle.</title>
        <authorList>
            <person name="Murat C."/>
            <person name="Payen T."/>
            <person name="Noel B."/>
            <person name="Kuo A."/>
            <person name="Morin E."/>
            <person name="Chen J."/>
            <person name="Kohler A."/>
            <person name="Krizsan K."/>
            <person name="Balestrini R."/>
            <person name="Da Silva C."/>
            <person name="Montanini B."/>
            <person name="Hainaut M."/>
            <person name="Levati E."/>
            <person name="Barry K.W."/>
            <person name="Belfiori B."/>
            <person name="Cichocki N."/>
            <person name="Clum A."/>
            <person name="Dockter R.B."/>
            <person name="Fauchery L."/>
            <person name="Guy J."/>
            <person name="Iotti M."/>
            <person name="Le Tacon F."/>
            <person name="Lindquist E.A."/>
            <person name="Lipzen A."/>
            <person name="Malagnac F."/>
            <person name="Mello A."/>
            <person name="Molinier V."/>
            <person name="Miyauchi S."/>
            <person name="Poulain J."/>
            <person name="Riccioni C."/>
            <person name="Rubini A."/>
            <person name="Sitrit Y."/>
            <person name="Splivallo R."/>
            <person name="Traeger S."/>
            <person name="Wang M."/>
            <person name="Zifcakova L."/>
            <person name="Wipf D."/>
            <person name="Zambonelli A."/>
            <person name="Paolocci F."/>
            <person name="Nowrousian M."/>
            <person name="Ottonello S."/>
            <person name="Baldrian P."/>
            <person name="Spatafora J.W."/>
            <person name="Henrissat B."/>
            <person name="Nagy L.G."/>
            <person name="Aury J.M."/>
            <person name="Wincker P."/>
            <person name="Grigoriev I.V."/>
            <person name="Bonfante P."/>
            <person name="Martin F.M."/>
        </authorList>
    </citation>
    <scope>NUCLEOTIDE SEQUENCE [LARGE SCALE GENOMIC DNA]</scope>
    <source>
        <strain evidence="1 2">RN42</strain>
    </source>
</reference>